<sequence>MAKGETIGTVDTAFKLIGRDHDIIVEAYDDPAVQGVTCYVSRARTGGVKGSLGLAEDRSEASISCHQVGPIQFSAPIPKQEQVFSERISLVFKRLRVVRMVDMQRHTLIYLTYSDRLIDGSPQNSVTAVPIGTQTPIQLKD</sequence>
<dbReference type="Pfam" id="PF05981">
    <property type="entry name" value="CreA"/>
    <property type="match status" value="1"/>
</dbReference>
<keyword evidence="2" id="KW-1185">Reference proteome</keyword>
<proteinExistence type="predicted"/>
<gene>
    <name evidence="1" type="ORF">E9531_02895</name>
</gene>
<dbReference type="Proteomes" id="UP000308917">
    <property type="component" value="Unassembled WGS sequence"/>
</dbReference>
<dbReference type="PANTHER" id="PTHR37952">
    <property type="match status" value="1"/>
</dbReference>
<organism evidence="1 2">
    <name type="scientific">Lampropedia puyangensis</name>
    <dbReference type="NCBI Taxonomy" id="1330072"/>
    <lineage>
        <taxon>Bacteria</taxon>
        <taxon>Pseudomonadati</taxon>
        <taxon>Pseudomonadota</taxon>
        <taxon>Betaproteobacteria</taxon>
        <taxon>Burkholderiales</taxon>
        <taxon>Comamonadaceae</taxon>
        <taxon>Lampropedia</taxon>
    </lineage>
</organism>
<dbReference type="OrthoDB" id="9788409at2"/>
<dbReference type="RefSeq" id="WP_136572270.1">
    <property type="nucleotide sequence ID" value="NZ_STFG01000001.1"/>
</dbReference>
<evidence type="ECO:0000313" key="2">
    <source>
        <dbReference type="Proteomes" id="UP000308917"/>
    </source>
</evidence>
<dbReference type="PIRSF" id="PIRSF003174">
    <property type="entry name" value="CreA"/>
    <property type="match status" value="1"/>
</dbReference>
<comment type="caution">
    <text evidence="1">The sequence shown here is derived from an EMBL/GenBank/DDBJ whole genome shotgun (WGS) entry which is preliminary data.</text>
</comment>
<dbReference type="EMBL" id="STFG01000001">
    <property type="protein sequence ID" value="THU05559.1"/>
    <property type="molecule type" value="Genomic_DNA"/>
</dbReference>
<name>A0A4S8FEB5_9BURK</name>
<evidence type="ECO:0008006" key="3">
    <source>
        <dbReference type="Google" id="ProtNLM"/>
    </source>
</evidence>
<evidence type="ECO:0000313" key="1">
    <source>
        <dbReference type="EMBL" id="THU05559.1"/>
    </source>
</evidence>
<reference evidence="1 2" key="1">
    <citation type="journal article" date="2015" name="Antonie Van Leeuwenhoek">
        <title>Lampropedia puyangensis sp. nov., isolated from symptomatic bark of Populus ? euramericana canker and emended description of Lampropedia hyalina (Ehrenberg 1832) Lee et al. 2004.</title>
        <authorList>
            <person name="Li Y."/>
            <person name="Wang T."/>
            <person name="Piao C.G."/>
            <person name="Wang L.F."/>
            <person name="Tian G.Z."/>
            <person name="Zhu T.H."/>
            <person name="Guo M.W."/>
        </authorList>
    </citation>
    <scope>NUCLEOTIDE SEQUENCE [LARGE SCALE GENOMIC DNA]</scope>
    <source>
        <strain evidence="1 2">2-bin</strain>
    </source>
</reference>
<protein>
    <recommendedName>
        <fullName evidence="3">CREA signal peptide protein</fullName>
    </recommendedName>
</protein>
<dbReference type="GO" id="GO:0005829">
    <property type="term" value="C:cytosol"/>
    <property type="evidence" value="ECO:0007669"/>
    <property type="project" value="TreeGrafter"/>
</dbReference>
<dbReference type="AlphaFoldDB" id="A0A4S8FEB5"/>
<dbReference type="InterPro" id="IPR010292">
    <property type="entry name" value="Uncharacterised_CreA"/>
</dbReference>
<accession>A0A4S8FEB5</accession>
<dbReference type="PANTHER" id="PTHR37952:SF2">
    <property type="entry name" value="PROTEIN CREA"/>
    <property type="match status" value="1"/>
</dbReference>